<dbReference type="EMBL" id="UZAU01000644">
    <property type="status" value="NOT_ANNOTATED_CDS"/>
    <property type="molecule type" value="Genomic_DNA"/>
</dbReference>
<feature type="domain" description="Zinc knuckle CX2CX4HX4C" evidence="1">
    <location>
        <begin position="81"/>
        <end position="109"/>
    </location>
</feature>
<evidence type="ECO:0000313" key="2">
    <source>
        <dbReference type="EnsemblPlants" id="cds.evm.model.07.727"/>
    </source>
</evidence>
<sequence>MDGLASSLSVALNLTDTEIVHTLHDPTPSEVLDPNVPTTNIFLVAKLHTMKPFNMKIFMEKMSSDLNKISRGIPVNFVGINKVVWLELEYENLPDICFFCGRMGHSYNNSCMDYMKACDEAPLPPYLKLPNGTRLVPSHTLLPPNPPVGIASMNGTTNQVSNSKIESAS</sequence>
<dbReference type="InterPro" id="IPR025836">
    <property type="entry name" value="Zn_knuckle_CX2CX4HX4C"/>
</dbReference>
<evidence type="ECO:0000259" key="1">
    <source>
        <dbReference type="Pfam" id="PF14392"/>
    </source>
</evidence>
<dbReference type="Proteomes" id="UP000596661">
    <property type="component" value="Chromosome 7"/>
</dbReference>
<dbReference type="AlphaFoldDB" id="A0A803Q667"/>
<evidence type="ECO:0000313" key="3">
    <source>
        <dbReference type="Proteomes" id="UP000596661"/>
    </source>
</evidence>
<accession>A0A803Q667</accession>
<protein>
    <recommendedName>
        <fullName evidence="1">Zinc knuckle CX2CX4HX4C domain-containing protein</fullName>
    </recommendedName>
</protein>
<dbReference type="Gramene" id="evm.model.07.727">
    <property type="protein sequence ID" value="cds.evm.model.07.727"/>
    <property type="gene ID" value="evm.TU.07.727"/>
</dbReference>
<proteinExistence type="predicted"/>
<reference evidence="2" key="1">
    <citation type="submission" date="2018-11" db="EMBL/GenBank/DDBJ databases">
        <authorList>
            <person name="Grassa J C."/>
        </authorList>
    </citation>
    <scope>NUCLEOTIDE SEQUENCE [LARGE SCALE GENOMIC DNA]</scope>
</reference>
<keyword evidence="3" id="KW-1185">Reference proteome</keyword>
<organism evidence="2 3">
    <name type="scientific">Cannabis sativa</name>
    <name type="common">Hemp</name>
    <name type="synonym">Marijuana</name>
    <dbReference type="NCBI Taxonomy" id="3483"/>
    <lineage>
        <taxon>Eukaryota</taxon>
        <taxon>Viridiplantae</taxon>
        <taxon>Streptophyta</taxon>
        <taxon>Embryophyta</taxon>
        <taxon>Tracheophyta</taxon>
        <taxon>Spermatophyta</taxon>
        <taxon>Magnoliopsida</taxon>
        <taxon>eudicotyledons</taxon>
        <taxon>Gunneridae</taxon>
        <taxon>Pentapetalae</taxon>
        <taxon>rosids</taxon>
        <taxon>fabids</taxon>
        <taxon>Rosales</taxon>
        <taxon>Cannabaceae</taxon>
        <taxon>Cannabis</taxon>
    </lineage>
</organism>
<dbReference type="EnsemblPlants" id="evm.model.07.727">
    <property type="protein sequence ID" value="cds.evm.model.07.727"/>
    <property type="gene ID" value="evm.TU.07.727"/>
</dbReference>
<reference evidence="2" key="2">
    <citation type="submission" date="2021-03" db="UniProtKB">
        <authorList>
            <consortium name="EnsemblPlants"/>
        </authorList>
    </citation>
    <scope>IDENTIFICATION</scope>
</reference>
<dbReference type="Pfam" id="PF14392">
    <property type="entry name" value="zf-CCHC_4"/>
    <property type="match status" value="1"/>
</dbReference>
<name>A0A803Q667_CANSA</name>